<gene>
    <name evidence="1" type="ORF">AR543_p0174</name>
</gene>
<dbReference type="EMBL" id="CP021170">
    <property type="protein sequence ID" value="ARR10782.1"/>
    <property type="molecule type" value="Genomic_DNA"/>
</dbReference>
<reference evidence="1 2" key="1">
    <citation type="journal article" date="2016" name="Int. J. Syst. Evol. Microbiol.">
        <title>Paenibacillus damxungensis sp. nov., isolated from raw yak (Bos grunniens) milk.</title>
        <authorList>
            <person name="Wu Z."/>
            <person name="Gao C."/>
            <person name="Han J."/>
            <person name="Liu Z."/>
        </authorList>
    </citation>
    <scope>NUCLEOTIDE SEQUENCE [LARGE SCALE GENOMIC DNA]</scope>
    <source>
        <strain evidence="1 2">BD3526</strain>
        <plasmid evidence="1 2">unnamed1</plasmid>
    </source>
</reference>
<dbReference type="KEGG" id="pbv:AR543_p0174"/>
<keyword evidence="2" id="KW-1185">Reference proteome</keyword>
<evidence type="ECO:0000313" key="1">
    <source>
        <dbReference type="EMBL" id="ARR10782.1"/>
    </source>
</evidence>
<dbReference type="Proteomes" id="UP000078148">
    <property type="component" value="Plasmid unnamed1"/>
</dbReference>
<keyword evidence="1" id="KW-0614">Plasmid</keyword>
<dbReference type="AlphaFoldDB" id="A0A1X9T4M6"/>
<name>A0A1X9T4M6_9BACL</name>
<accession>A0A1X9T4M6</accession>
<geneLocation type="plasmid" evidence="1 2">
    <name>unnamed1</name>
</geneLocation>
<dbReference type="OrthoDB" id="9793335at2"/>
<protein>
    <submittedName>
        <fullName evidence="1">Uncharacterized protein</fullName>
    </submittedName>
</protein>
<proteinExistence type="predicted"/>
<dbReference type="RefSeq" id="WP_087071475.1">
    <property type="nucleotide sequence ID" value="NZ_CP021170.1"/>
</dbReference>
<sequence length="179" mass="21461">MLQTIRISRERGTLPMISFFQPPDEQRRTEAHKTDQYWTFIPAAELLLYMDTEKIDTLQHSHRLGAVTMFDLVCPFFPETWDLPVTEMLYRAYTIFMGKESEPAIMPAYDLIPEQQIRRELPEDIQEARQVEKLKYPALLWISEVQEYPLYRTDNRISTILREDYHQRLQMKERDSESI</sequence>
<organism evidence="1 2">
    <name type="scientific">Paenibacillus bovis</name>
    <dbReference type="NCBI Taxonomy" id="1616788"/>
    <lineage>
        <taxon>Bacteria</taxon>
        <taxon>Bacillati</taxon>
        <taxon>Bacillota</taxon>
        <taxon>Bacilli</taxon>
        <taxon>Bacillales</taxon>
        <taxon>Paenibacillaceae</taxon>
        <taxon>Paenibacillus</taxon>
    </lineage>
</organism>
<evidence type="ECO:0000313" key="2">
    <source>
        <dbReference type="Proteomes" id="UP000078148"/>
    </source>
</evidence>